<comment type="caution">
    <text evidence="11">The sequence shown here is derived from an EMBL/GenBank/DDBJ whole genome shotgun (WGS) entry which is preliminary data.</text>
</comment>
<keyword evidence="12" id="KW-1185">Reference proteome</keyword>
<accession>A0ABU3DHP4</accession>
<evidence type="ECO:0000256" key="9">
    <source>
        <dbReference type="RuleBase" id="RU369079"/>
    </source>
</evidence>
<evidence type="ECO:0000256" key="6">
    <source>
        <dbReference type="ARBA" id="ARBA00022989"/>
    </source>
</evidence>
<comment type="function">
    <text evidence="9">Part of the tripartite ATP-independent periplasmic (TRAP) transport system.</text>
</comment>
<evidence type="ECO:0000259" key="10">
    <source>
        <dbReference type="Pfam" id="PF04290"/>
    </source>
</evidence>
<dbReference type="Pfam" id="PF04290">
    <property type="entry name" value="DctQ"/>
    <property type="match status" value="1"/>
</dbReference>
<sequence length="148" mass="15467">MRHLVGGLEIVSGLLLVALMSVTGMDVIGRYLFDRPLPGAFEMTELLLAALVFAALPLVSRSGGHVEVDLLDSLLPPGARRALLWIGAAAAFCVLMVFAWRLVLHGLQQAGDGARSISLGIPFAPVSFFGAAGCAVAALFGLVRAIRA</sequence>
<evidence type="ECO:0000256" key="5">
    <source>
        <dbReference type="ARBA" id="ARBA00022692"/>
    </source>
</evidence>
<reference evidence="11 12" key="1">
    <citation type="submission" date="2023-09" db="EMBL/GenBank/DDBJ databases">
        <authorList>
            <person name="Rey-Velasco X."/>
        </authorList>
    </citation>
    <scope>NUCLEOTIDE SEQUENCE [LARGE SCALE GENOMIC DNA]</scope>
    <source>
        <strain evidence="11 12">F158</strain>
    </source>
</reference>
<evidence type="ECO:0000256" key="3">
    <source>
        <dbReference type="ARBA" id="ARBA00022475"/>
    </source>
</evidence>
<dbReference type="InterPro" id="IPR007387">
    <property type="entry name" value="TRAP_DctQ"/>
</dbReference>
<evidence type="ECO:0000256" key="8">
    <source>
        <dbReference type="ARBA" id="ARBA00038436"/>
    </source>
</evidence>
<feature type="transmembrane region" description="Helical" evidence="9">
    <location>
        <begin position="123"/>
        <end position="143"/>
    </location>
</feature>
<comment type="subcellular location">
    <subcellularLocation>
        <location evidence="1 9">Cell inner membrane</location>
        <topology evidence="1 9">Multi-pass membrane protein</topology>
    </subcellularLocation>
</comment>
<protein>
    <recommendedName>
        <fullName evidence="9">TRAP transporter small permease protein</fullName>
    </recommendedName>
</protein>
<evidence type="ECO:0000256" key="4">
    <source>
        <dbReference type="ARBA" id="ARBA00022519"/>
    </source>
</evidence>
<gene>
    <name evidence="11" type="ORF">RM543_10955</name>
</gene>
<feature type="transmembrane region" description="Helical" evidence="9">
    <location>
        <begin position="40"/>
        <end position="61"/>
    </location>
</feature>
<dbReference type="InterPro" id="IPR055348">
    <property type="entry name" value="DctQ"/>
</dbReference>
<keyword evidence="2 9" id="KW-0813">Transport</keyword>
<evidence type="ECO:0000313" key="11">
    <source>
        <dbReference type="EMBL" id="MDT0683207.1"/>
    </source>
</evidence>
<keyword evidence="5 9" id="KW-0812">Transmembrane</keyword>
<dbReference type="EMBL" id="JAVRHL010000003">
    <property type="protein sequence ID" value="MDT0683207.1"/>
    <property type="molecule type" value="Genomic_DNA"/>
</dbReference>
<dbReference type="PANTHER" id="PTHR35011">
    <property type="entry name" value="2,3-DIKETO-L-GULONATE TRAP TRANSPORTER SMALL PERMEASE PROTEIN YIAM"/>
    <property type="match status" value="1"/>
</dbReference>
<keyword evidence="4 9" id="KW-0997">Cell inner membrane</keyword>
<dbReference type="PANTHER" id="PTHR35011:SF10">
    <property type="entry name" value="TRAP TRANSPORTER SMALL PERMEASE PROTEIN"/>
    <property type="match status" value="1"/>
</dbReference>
<evidence type="ECO:0000313" key="12">
    <source>
        <dbReference type="Proteomes" id="UP001265259"/>
    </source>
</evidence>
<keyword evidence="6 9" id="KW-1133">Transmembrane helix</keyword>
<dbReference type="RefSeq" id="WP_311691544.1">
    <property type="nucleotide sequence ID" value="NZ_JAVRHL010000003.1"/>
</dbReference>
<organism evidence="11 12">
    <name type="scientific">Tropicimonas omnivorans</name>
    <dbReference type="NCBI Taxonomy" id="3075590"/>
    <lineage>
        <taxon>Bacteria</taxon>
        <taxon>Pseudomonadati</taxon>
        <taxon>Pseudomonadota</taxon>
        <taxon>Alphaproteobacteria</taxon>
        <taxon>Rhodobacterales</taxon>
        <taxon>Roseobacteraceae</taxon>
        <taxon>Tropicimonas</taxon>
    </lineage>
</organism>
<comment type="caution">
    <text evidence="9">Lacks conserved residue(s) required for the propagation of feature annotation.</text>
</comment>
<dbReference type="Proteomes" id="UP001265259">
    <property type="component" value="Unassembled WGS sequence"/>
</dbReference>
<feature type="domain" description="Tripartite ATP-independent periplasmic transporters DctQ component" evidence="10">
    <location>
        <begin position="19"/>
        <end position="147"/>
    </location>
</feature>
<feature type="transmembrane region" description="Helical" evidence="9">
    <location>
        <begin position="82"/>
        <end position="103"/>
    </location>
</feature>
<proteinExistence type="inferred from homology"/>
<comment type="subunit">
    <text evidence="9">The complex comprises the extracytoplasmic solute receptor protein and the two transmembrane proteins.</text>
</comment>
<name>A0ABU3DHP4_9RHOB</name>
<keyword evidence="3" id="KW-1003">Cell membrane</keyword>
<evidence type="ECO:0000256" key="2">
    <source>
        <dbReference type="ARBA" id="ARBA00022448"/>
    </source>
</evidence>
<evidence type="ECO:0000256" key="1">
    <source>
        <dbReference type="ARBA" id="ARBA00004429"/>
    </source>
</evidence>
<comment type="similarity">
    <text evidence="8 9">Belongs to the TRAP transporter small permease family.</text>
</comment>
<keyword evidence="7 9" id="KW-0472">Membrane</keyword>
<evidence type="ECO:0000256" key="7">
    <source>
        <dbReference type="ARBA" id="ARBA00023136"/>
    </source>
</evidence>